<proteinExistence type="predicted"/>
<accession>A0A545B1M4</accession>
<keyword evidence="2" id="KW-0472">Membrane</keyword>
<dbReference type="OrthoDB" id="3268346at2"/>
<protein>
    <submittedName>
        <fullName evidence="4">DUF4232 domain-containing protein</fullName>
    </submittedName>
</protein>
<keyword evidence="5" id="KW-1185">Reference proteome</keyword>
<feature type="transmembrane region" description="Helical" evidence="2">
    <location>
        <begin position="33"/>
        <end position="60"/>
    </location>
</feature>
<sequence length="240" mass="24732">MKGYRESSSRSGAASRHIPARLDRRPLRPRHPYCTMSALVAIASLMRVQLIALVAVMLAAGCSSDRDGTPAGGALRPEPATAQGGSHDVQATNGPGGTCSAGQLRIRVIRQPPDAVGGPVYALVTLTNDSSTACVLSGWPNTSVAGDGKVIPREVPQPAPPVRVSLADGESAYAALRWSACTKSGDACVTRARLHLGPPGDHISETTLIGVPSGESPELAISALQVGTIQSGTSNILNWS</sequence>
<dbReference type="Pfam" id="PF14016">
    <property type="entry name" value="DUF4232"/>
    <property type="match status" value="1"/>
</dbReference>
<organism evidence="4 5">
    <name type="scientific">Cryptosporangium phraense</name>
    <dbReference type="NCBI Taxonomy" id="2593070"/>
    <lineage>
        <taxon>Bacteria</taxon>
        <taxon>Bacillati</taxon>
        <taxon>Actinomycetota</taxon>
        <taxon>Actinomycetes</taxon>
        <taxon>Cryptosporangiales</taxon>
        <taxon>Cryptosporangiaceae</taxon>
        <taxon>Cryptosporangium</taxon>
    </lineage>
</organism>
<keyword evidence="2" id="KW-1133">Transmembrane helix</keyword>
<comment type="caution">
    <text evidence="4">The sequence shown here is derived from an EMBL/GenBank/DDBJ whole genome shotgun (WGS) entry which is preliminary data.</text>
</comment>
<feature type="region of interest" description="Disordered" evidence="1">
    <location>
        <begin position="1"/>
        <end position="27"/>
    </location>
</feature>
<keyword evidence="2" id="KW-0812">Transmembrane</keyword>
<evidence type="ECO:0000313" key="4">
    <source>
        <dbReference type="EMBL" id="TQS46745.1"/>
    </source>
</evidence>
<feature type="domain" description="DUF4232" evidence="3">
    <location>
        <begin position="99"/>
        <end position="209"/>
    </location>
</feature>
<dbReference type="InterPro" id="IPR025326">
    <property type="entry name" value="DUF4232"/>
</dbReference>
<feature type="region of interest" description="Disordered" evidence="1">
    <location>
        <begin position="69"/>
        <end position="96"/>
    </location>
</feature>
<evidence type="ECO:0000256" key="2">
    <source>
        <dbReference type="SAM" id="Phobius"/>
    </source>
</evidence>
<evidence type="ECO:0000256" key="1">
    <source>
        <dbReference type="SAM" id="MobiDB-lite"/>
    </source>
</evidence>
<gene>
    <name evidence="4" type="ORF">FL583_00240</name>
</gene>
<dbReference type="EMBL" id="VIRS01000001">
    <property type="protein sequence ID" value="TQS46745.1"/>
    <property type="molecule type" value="Genomic_DNA"/>
</dbReference>
<reference evidence="4 5" key="1">
    <citation type="submission" date="2019-07" db="EMBL/GenBank/DDBJ databases">
        <title>Cryptosporangium phraense sp. nov., isolated from plant litter.</title>
        <authorList>
            <person name="Suriyachadkun C."/>
        </authorList>
    </citation>
    <scope>NUCLEOTIDE SEQUENCE [LARGE SCALE GENOMIC DNA]</scope>
    <source>
        <strain evidence="4 5">A-T 5661</strain>
    </source>
</reference>
<dbReference type="InParanoid" id="A0A545B1M4"/>
<evidence type="ECO:0000259" key="3">
    <source>
        <dbReference type="Pfam" id="PF14016"/>
    </source>
</evidence>
<dbReference type="AlphaFoldDB" id="A0A545B1M4"/>
<evidence type="ECO:0000313" key="5">
    <source>
        <dbReference type="Proteomes" id="UP000317982"/>
    </source>
</evidence>
<name>A0A545B1M4_9ACTN</name>
<dbReference type="Proteomes" id="UP000317982">
    <property type="component" value="Unassembled WGS sequence"/>
</dbReference>